<comment type="caution">
    <text evidence="1">The sequence shown here is derived from an EMBL/GenBank/DDBJ whole genome shotgun (WGS) entry which is preliminary data.</text>
</comment>
<dbReference type="Proteomes" id="UP000177328">
    <property type="component" value="Unassembled WGS sequence"/>
</dbReference>
<protein>
    <submittedName>
        <fullName evidence="1">Uncharacterized protein</fullName>
    </submittedName>
</protein>
<sequence length="189" mass="21352">MSVDIHRHERILSYLVTASARSPSVIAQREGLGARVRTGCLVRSLESAMNTRATNSEWRMRLVDLVQLYAKYGRLYGKVDQKHLESIVRQADQRLTTAFIERLSHQDSLMGEALRRHVVSRVSLPFSLVRDVIQDGVIVITAMRLRDQNLCHAAHLGVRGTEVVRLSDRGETVDLADQDNFGSFVFVPQ</sequence>
<reference evidence="1 2" key="1">
    <citation type="journal article" date="2016" name="Nat. Commun.">
        <title>Thousands of microbial genomes shed light on interconnected biogeochemical processes in an aquifer system.</title>
        <authorList>
            <person name="Anantharaman K."/>
            <person name="Brown C.T."/>
            <person name="Hug L.A."/>
            <person name="Sharon I."/>
            <person name="Castelle C.J."/>
            <person name="Probst A.J."/>
            <person name="Thomas B.C."/>
            <person name="Singh A."/>
            <person name="Wilkins M.J."/>
            <person name="Karaoz U."/>
            <person name="Brodie E.L."/>
            <person name="Williams K.H."/>
            <person name="Hubbard S.S."/>
            <person name="Banfield J.F."/>
        </authorList>
    </citation>
    <scope>NUCLEOTIDE SEQUENCE [LARGE SCALE GENOMIC DNA]</scope>
</reference>
<gene>
    <name evidence="1" type="ORF">A3D25_02785</name>
</gene>
<evidence type="ECO:0000313" key="1">
    <source>
        <dbReference type="EMBL" id="OGE40939.1"/>
    </source>
</evidence>
<proteinExistence type="predicted"/>
<organism evidence="1 2">
    <name type="scientific">Candidatus Daviesbacteria bacterium RIFCSPHIGHO2_02_FULL_43_12</name>
    <dbReference type="NCBI Taxonomy" id="1797776"/>
    <lineage>
        <taxon>Bacteria</taxon>
        <taxon>Candidatus Daviesiibacteriota</taxon>
    </lineage>
</organism>
<dbReference type="AlphaFoldDB" id="A0A1F5KJB6"/>
<name>A0A1F5KJB6_9BACT</name>
<evidence type="ECO:0000313" key="2">
    <source>
        <dbReference type="Proteomes" id="UP000177328"/>
    </source>
</evidence>
<dbReference type="EMBL" id="MFDD01000003">
    <property type="protein sequence ID" value="OGE40939.1"/>
    <property type="molecule type" value="Genomic_DNA"/>
</dbReference>
<accession>A0A1F5KJB6</accession>